<gene>
    <name evidence="2" type="ORF">LTR62_005385</name>
</gene>
<name>A0AAN7YFD1_9PEZI</name>
<dbReference type="Proteomes" id="UP001310890">
    <property type="component" value="Unassembled WGS sequence"/>
</dbReference>
<dbReference type="SUPFAM" id="SSF48452">
    <property type="entry name" value="TPR-like"/>
    <property type="match status" value="1"/>
</dbReference>
<evidence type="ECO:0000313" key="2">
    <source>
        <dbReference type="EMBL" id="KAK5111010.1"/>
    </source>
</evidence>
<organism evidence="2 3">
    <name type="scientific">Meristemomyces frigidus</name>
    <dbReference type="NCBI Taxonomy" id="1508187"/>
    <lineage>
        <taxon>Eukaryota</taxon>
        <taxon>Fungi</taxon>
        <taxon>Dikarya</taxon>
        <taxon>Ascomycota</taxon>
        <taxon>Pezizomycotina</taxon>
        <taxon>Dothideomycetes</taxon>
        <taxon>Dothideomycetidae</taxon>
        <taxon>Mycosphaerellales</taxon>
        <taxon>Teratosphaeriaceae</taxon>
        <taxon>Meristemomyces</taxon>
    </lineage>
</organism>
<evidence type="ECO:0008006" key="4">
    <source>
        <dbReference type="Google" id="ProtNLM"/>
    </source>
</evidence>
<dbReference type="SMART" id="SM00028">
    <property type="entry name" value="TPR"/>
    <property type="match status" value="4"/>
</dbReference>
<dbReference type="EMBL" id="JAVRRL010000043">
    <property type="protein sequence ID" value="KAK5111010.1"/>
    <property type="molecule type" value="Genomic_DNA"/>
</dbReference>
<dbReference type="PROSITE" id="PS50005">
    <property type="entry name" value="TPR"/>
    <property type="match status" value="2"/>
</dbReference>
<keyword evidence="1" id="KW-0802">TPR repeat</keyword>
<comment type="caution">
    <text evidence="2">The sequence shown here is derived from an EMBL/GenBank/DDBJ whole genome shotgun (WGS) entry which is preliminary data.</text>
</comment>
<evidence type="ECO:0000313" key="3">
    <source>
        <dbReference type="Proteomes" id="UP001310890"/>
    </source>
</evidence>
<evidence type="ECO:0000256" key="1">
    <source>
        <dbReference type="PROSITE-ProRule" id="PRU00339"/>
    </source>
</evidence>
<dbReference type="PANTHER" id="PTHR46082:SF6">
    <property type="entry name" value="AAA+ ATPASE DOMAIN-CONTAINING PROTEIN-RELATED"/>
    <property type="match status" value="1"/>
</dbReference>
<dbReference type="InterPro" id="IPR053137">
    <property type="entry name" value="NLR-like"/>
</dbReference>
<dbReference type="InterPro" id="IPR011990">
    <property type="entry name" value="TPR-like_helical_dom_sf"/>
</dbReference>
<reference evidence="2" key="1">
    <citation type="submission" date="2023-08" db="EMBL/GenBank/DDBJ databases">
        <title>Black Yeasts Isolated from many extreme environments.</title>
        <authorList>
            <person name="Coleine C."/>
            <person name="Stajich J.E."/>
            <person name="Selbmann L."/>
        </authorList>
    </citation>
    <scope>NUCLEOTIDE SEQUENCE</scope>
    <source>
        <strain evidence="2">CCFEE 5401</strain>
    </source>
</reference>
<proteinExistence type="predicted"/>
<dbReference type="Pfam" id="PF13424">
    <property type="entry name" value="TPR_12"/>
    <property type="match status" value="2"/>
</dbReference>
<feature type="repeat" description="TPR" evidence="1">
    <location>
        <begin position="309"/>
        <end position="342"/>
    </location>
</feature>
<accession>A0AAN7YFD1</accession>
<dbReference type="AlphaFoldDB" id="A0AAN7YFD1"/>
<protein>
    <recommendedName>
        <fullName evidence="4">Kinesin light chain</fullName>
    </recommendedName>
</protein>
<dbReference type="Pfam" id="PF13374">
    <property type="entry name" value="TPR_10"/>
    <property type="match status" value="1"/>
</dbReference>
<dbReference type="PANTHER" id="PTHR46082">
    <property type="entry name" value="ATP/GTP-BINDING PROTEIN-RELATED"/>
    <property type="match status" value="1"/>
</dbReference>
<feature type="repeat" description="TPR" evidence="1">
    <location>
        <begin position="267"/>
        <end position="300"/>
    </location>
</feature>
<dbReference type="InterPro" id="IPR019734">
    <property type="entry name" value="TPR_rpt"/>
</dbReference>
<dbReference type="Gene3D" id="1.25.40.10">
    <property type="entry name" value="Tetratricopeptide repeat domain"/>
    <property type="match status" value="2"/>
</dbReference>
<sequence length="454" mass="51521">MQVSGTDPDVAALARKLDGLPLALATSGAYLEEANISVGAHLRLYESSWEQLQQDDLVVDTYENRTLYSTWQISLDRIQQQNELSVNLLGLWCYFSNQDLWYELLRAGYTERLPWLHTLVEDLPTFVKAMRLLCNYGLVETDTLLASNTESGGYRIHHCVHSWTIHVLNKQWDDSLAKFAVSAVGEHVPSRNTKEPWITQRRLVQHAERCLQFLSKVDAGDPFVAENLHGIANLLSDQDKKTGAEEVYKRALRGKEEAWGPKHMLTLDTVNNVGNLYADQGKVEDAEKMYLRALRGKEEAWGPKHTSTLRTINNLGILYTDQGKTEEAEEMYLRALRGYREAWGEKHTSTLDTLNNLAVLYSYQGKIEEAEKMYLRALRGYEEARGPKHTSTLDTVQNLGILCTDAGRTEEARAMLDRAVNGYQHAEGNHKTKIRSCQVRLAALNDRDVPRLGE</sequence>